<comment type="similarity">
    <text evidence="1">Belongs to the aldehyde dehydrogenase family.</text>
</comment>
<feature type="domain" description="Aldehyde dehydrogenase" evidence="3">
    <location>
        <begin position="17"/>
        <end position="429"/>
    </location>
</feature>
<evidence type="ECO:0000256" key="2">
    <source>
        <dbReference type="ARBA" id="ARBA00023002"/>
    </source>
</evidence>
<keyword evidence="2" id="KW-0560">Oxidoreductase</keyword>
<name>A0ABS8NGW3_9BACT</name>
<dbReference type="Gene3D" id="3.40.605.10">
    <property type="entry name" value="Aldehyde Dehydrogenase, Chain A, domain 1"/>
    <property type="match status" value="1"/>
</dbReference>
<accession>A0ABS8NGW3</accession>
<evidence type="ECO:0000313" key="5">
    <source>
        <dbReference type="Proteomes" id="UP001430306"/>
    </source>
</evidence>
<dbReference type="Pfam" id="PF00171">
    <property type="entry name" value="Aldedh"/>
    <property type="match status" value="1"/>
</dbReference>
<evidence type="ECO:0000313" key="4">
    <source>
        <dbReference type="EMBL" id="MCC9642639.1"/>
    </source>
</evidence>
<sequence length="487" mass="52398">MSHRPGAERTGYHGGANWATWPINQRCRIVGNTRFELASLVDQFTRLSRTEQRVDDAETVASELFPLCDALRWITTHGAKTLADRKVGWKGRPVWMWGVHSVVQRVPLGRVLILGTWNYPLLLPGVQMAQALAAGNEVWLKPAEGTEAVSAELVRCFHRSGVPETALRLLDSSPQAAMDAQSKGVDLVVLTGSAATGKKVMHQAADTLTPSIMELSGVDAAVVLPGAKLNRVSDAVAFGLLFNSGATCIGPRRLMVSPSDQTDLLVKGLTKRLKAADAVTVHPAAREEVARLVQDAIHCGATDLTERFDGEKLLRTGRMHPVMLHNVPGDHAVLSSDIFAPVISIVPVKTKDDAVKQINNCPYRLAASVFGPTAEAGAFAKRLNVGVVTVNDMVAPTADPRLPFGGRGQSGFGVTRGPEGLLAMTTTRVIATRKGKTAMHLSPRNDADAELLSAALQWTHGSTWSRRKAALKRLTSAAGKWRALKKK</sequence>
<dbReference type="PANTHER" id="PTHR42804">
    <property type="entry name" value="ALDEHYDE DEHYDROGENASE"/>
    <property type="match status" value="1"/>
</dbReference>
<evidence type="ECO:0000259" key="3">
    <source>
        <dbReference type="Pfam" id="PF00171"/>
    </source>
</evidence>
<gene>
    <name evidence="4" type="ORF">LOC71_10160</name>
</gene>
<dbReference type="Gene3D" id="3.40.309.10">
    <property type="entry name" value="Aldehyde Dehydrogenase, Chain A, domain 2"/>
    <property type="match status" value="1"/>
</dbReference>
<proteinExistence type="inferred from homology"/>
<keyword evidence="5" id="KW-1185">Reference proteome</keyword>
<dbReference type="InterPro" id="IPR016163">
    <property type="entry name" value="Ald_DH_C"/>
</dbReference>
<protein>
    <submittedName>
        <fullName evidence="4">Aldehyde dehydrogenase family protein</fullName>
    </submittedName>
</protein>
<dbReference type="EMBL" id="JAJKFW010000022">
    <property type="protein sequence ID" value="MCC9642639.1"/>
    <property type="molecule type" value="Genomic_DNA"/>
</dbReference>
<comment type="caution">
    <text evidence="4">The sequence shown here is derived from an EMBL/GenBank/DDBJ whole genome shotgun (WGS) entry which is preliminary data.</text>
</comment>
<dbReference type="Proteomes" id="UP001430306">
    <property type="component" value="Unassembled WGS sequence"/>
</dbReference>
<dbReference type="InterPro" id="IPR016162">
    <property type="entry name" value="Ald_DH_N"/>
</dbReference>
<dbReference type="InterPro" id="IPR016161">
    <property type="entry name" value="Ald_DH/histidinol_DH"/>
</dbReference>
<reference evidence="4" key="1">
    <citation type="submission" date="2021-11" db="EMBL/GenBank/DDBJ databases">
        <title>Genome sequence.</title>
        <authorList>
            <person name="Sun Q."/>
        </authorList>
    </citation>
    <scope>NUCLEOTIDE SEQUENCE</scope>
    <source>
        <strain evidence="4">JC740</strain>
    </source>
</reference>
<dbReference type="InterPro" id="IPR015590">
    <property type="entry name" value="Aldehyde_DH_dom"/>
</dbReference>
<dbReference type="SUPFAM" id="SSF53720">
    <property type="entry name" value="ALDH-like"/>
    <property type="match status" value="1"/>
</dbReference>
<dbReference type="PANTHER" id="PTHR42804:SF1">
    <property type="entry name" value="ALDEHYDE DEHYDROGENASE-RELATED"/>
    <property type="match status" value="1"/>
</dbReference>
<evidence type="ECO:0000256" key="1">
    <source>
        <dbReference type="ARBA" id="ARBA00009986"/>
    </source>
</evidence>
<organism evidence="4 5">
    <name type="scientific">Rhodopirellula halodulae</name>
    <dbReference type="NCBI Taxonomy" id="2894198"/>
    <lineage>
        <taxon>Bacteria</taxon>
        <taxon>Pseudomonadati</taxon>
        <taxon>Planctomycetota</taxon>
        <taxon>Planctomycetia</taxon>
        <taxon>Pirellulales</taxon>
        <taxon>Pirellulaceae</taxon>
        <taxon>Rhodopirellula</taxon>
    </lineage>
</organism>